<feature type="compositionally biased region" description="Low complexity" evidence="1">
    <location>
        <begin position="171"/>
        <end position="182"/>
    </location>
</feature>
<organism evidence="2 3">
    <name type="scientific">Zopfia rhizophila CBS 207.26</name>
    <dbReference type="NCBI Taxonomy" id="1314779"/>
    <lineage>
        <taxon>Eukaryota</taxon>
        <taxon>Fungi</taxon>
        <taxon>Dikarya</taxon>
        <taxon>Ascomycota</taxon>
        <taxon>Pezizomycotina</taxon>
        <taxon>Dothideomycetes</taxon>
        <taxon>Dothideomycetes incertae sedis</taxon>
        <taxon>Zopfiaceae</taxon>
        <taxon>Zopfia</taxon>
    </lineage>
</organism>
<evidence type="ECO:0000313" key="3">
    <source>
        <dbReference type="Proteomes" id="UP000800200"/>
    </source>
</evidence>
<feature type="region of interest" description="Disordered" evidence="1">
    <location>
        <begin position="1"/>
        <end position="48"/>
    </location>
</feature>
<proteinExistence type="predicted"/>
<feature type="compositionally biased region" description="Polar residues" evidence="1">
    <location>
        <begin position="113"/>
        <end position="135"/>
    </location>
</feature>
<feature type="region of interest" description="Disordered" evidence="1">
    <location>
        <begin position="110"/>
        <end position="226"/>
    </location>
</feature>
<sequence>MSMIAGETASTARAASEDMQESEGRFGSSTNWLDSNSSHGQRHSAACPVTASKLLRKTSQRKGLSIPSLLAAARKSTIPSFTNSKAAVNSGYEAQVRLVDTDIKSRVSEISPHATQVDSNFSRRGSPYGSYSTALESPEAHEKKADPQPQDGGSLQEISTLPSNEPSTEGPSTQSSQSPLLPEDTYGDIQPSTACKGTTPQPHGRLISPNRHSGRDQIAHDASQPTSAVDLGLYQQASSDRDPGNVSSAFSDVTETKMCGLVRRTGRKLKRGVGRIICLPIFCRGEGVKRVKLRQPIDSEMTEPTPVGKPARAEDARNVEEQVQVAPDFEPSQGSPCGITMGTLQSIPFEDGVKLIQQRPEAGRMIFSPKPQDVSMFALNGTWMDKGSYLAITDSLRRINRRNTLNIVSGITQSERKFSEVPNHSDLYIIHSDGHQTFLHELESEVEYIQVVYPPIKLHMPKRVPLPRLKDRVKQLTSESKVEVYLPSDFTTSFTIRERCADAPYSSGALPVEREGPASLASPSSTNAVVGKYVPTLYTDEKGLVPSEAAPEVRQQNLESIAASHTPDVTDVLSELLSLRSKETVDTPTLHKRIVQFRSTKLIENYNPLKHPLVTISNLLAAQNDICRLFELWKDATVELRDVTSVLREGCHVFPEQETQAERHVLALGSLMRKAIRKCRQYGEEAEMLHQAALLRPRKGKEKATEDLWGHSEYTYVGWGDFNGDIPKGPDLDHLWGEFEITDRCIQMLRKARKRQQNKKEGEDGVADAEIVNPFWEPNFAPTPGLPNHSDRAGPVGVIQGCLVQLPKEDARGPPPDSNEGDKDKWTGSFHPVSQSSEPTEAQILPRKENGSPKAVLHFKPSTESFSSAPNYPKYTPQIISTNHYWESDLLHRTKEDESL</sequence>
<name>A0A6A6ELF5_9PEZI</name>
<feature type="region of interest" description="Disordered" evidence="1">
    <location>
        <begin position="807"/>
        <end position="874"/>
    </location>
</feature>
<dbReference type="Proteomes" id="UP000800200">
    <property type="component" value="Unassembled WGS sequence"/>
</dbReference>
<reference evidence="2" key="1">
    <citation type="journal article" date="2020" name="Stud. Mycol.">
        <title>101 Dothideomycetes genomes: a test case for predicting lifestyles and emergence of pathogens.</title>
        <authorList>
            <person name="Haridas S."/>
            <person name="Albert R."/>
            <person name="Binder M."/>
            <person name="Bloem J."/>
            <person name="Labutti K."/>
            <person name="Salamov A."/>
            <person name="Andreopoulos B."/>
            <person name="Baker S."/>
            <person name="Barry K."/>
            <person name="Bills G."/>
            <person name="Bluhm B."/>
            <person name="Cannon C."/>
            <person name="Castanera R."/>
            <person name="Culley D."/>
            <person name="Daum C."/>
            <person name="Ezra D."/>
            <person name="Gonzalez J."/>
            <person name="Henrissat B."/>
            <person name="Kuo A."/>
            <person name="Liang C."/>
            <person name="Lipzen A."/>
            <person name="Lutzoni F."/>
            <person name="Magnuson J."/>
            <person name="Mondo S."/>
            <person name="Nolan M."/>
            <person name="Ohm R."/>
            <person name="Pangilinan J."/>
            <person name="Park H.-J."/>
            <person name="Ramirez L."/>
            <person name="Alfaro M."/>
            <person name="Sun H."/>
            <person name="Tritt A."/>
            <person name="Yoshinaga Y."/>
            <person name="Zwiers L.-H."/>
            <person name="Turgeon B."/>
            <person name="Goodwin S."/>
            <person name="Spatafora J."/>
            <person name="Crous P."/>
            <person name="Grigoriev I."/>
        </authorList>
    </citation>
    <scope>NUCLEOTIDE SEQUENCE</scope>
    <source>
        <strain evidence="2">CBS 207.26</strain>
    </source>
</reference>
<evidence type="ECO:0000313" key="2">
    <source>
        <dbReference type="EMBL" id="KAF2190726.1"/>
    </source>
</evidence>
<protein>
    <submittedName>
        <fullName evidence="2">Uncharacterized protein</fullName>
    </submittedName>
</protein>
<feature type="compositionally biased region" description="Polar residues" evidence="1">
    <location>
        <begin position="151"/>
        <end position="170"/>
    </location>
</feature>
<dbReference type="EMBL" id="ML994618">
    <property type="protein sequence ID" value="KAF2190726.1"/>
    <property type="molecule type" value="Genomic_DNA"/>
</dbReference>
<feature type="compositionally biased region" description="Polar residues" evidence="1">
    <location>
        <begin position="190"/>
        <end position="201"/>
    </location>
</feature>
<keyword evidence="3" id="KW-1185">Reference proteome</keyword>
<evidence type="ECO:0000256" key="1">
    <source>
        <dbReference type="SAM" id="MobiDB-lite"/>
    </source>
</evidence>
<accession>A0A6A6ELF5</accession>
<dbReference type="AlphaFoldDB" id="A0A6A6ELF5"/>
<gene>
    <name evidence="2" type="ORF">K469DRAFT_747146</name>
</gene>
<feature type="compositionally biased region" description="Polar residues" evidence="1">
    <location>
        <begin position="27"/>
        <end position="39"/>
    </location>
</feature>